<evidence type="ECO:0000313" key="2">
    <source>
        <dbReference type="Proteomes" id="UP000242515"/>
    </source>
</evidence>
<dbReference type="STRING" id="988801.SAMN05216522_11035"/>
<dbReference type="AlphaFoldDB" id="A0A1H9KTX8"/>
<keyword evidence="2" id="KW-1185">Reference proteome</keyword>
<protein>
    <submittedName>
        <fullName evidence="1">Uncharacterized protein</fullName>
    </submittedName>
</protein>
<evidence type="ECO:0000313" key="1">
    <source>
        <dbReference type="EMBL" id="SER02590.1"/>
    </source>
</evidence>
<reference evidence="2" key="1">
    <citation type="submission" date="2016-10" db="EMBL/GenBank/DDBJ databases">
        <authorList>
            <person name="Varghese N."/>
            <person name="Submissions S."/>
        </authorList>
    </citation>
    <scope>NUCLEOTIDE SEQUENCE [LARGE SCALE GENOMIC DNA]</scope>
    <source>
        <strain evidence="2">8N4</strain>
    </source>
</reference>
<gene>
    <name evidence="1" type="ORF">SAMN05216522_11035</name>
</gene>
<sequence length="97" mass="10627">MKNQALAKDPFQPFDSSQCTALATQLDGWELNAVLISPSQCQALMSHRVLGIRKVELASQPSFIHGRVTRIELTHIEISALPPCPANRITLSFKGVS</sequence>
<organism evidence="1 2">
    <name type="scientific">Rosenbergiella nectarea</name>
    <dbReference type="NCBI Taxonomy" id="988801"/>
    <lineage>
        <taxon>Bacteria</taxon>
        <taxon>Pseudomonadati</taxon>
        <taxon>Pseudomonadota</taxon>
        <taxon>Gammaproteobacteria</taxon>
        <taxon>Enterobacterales</taxon>
        <taxon>Erwiniaceae</taxon>
        <taxon>Rosenbergiella</taxon>
    </lineage>
</organism>
<proteinExistence type="predicted"/>
<dbReference type="EMBL" id="FOGC01000010">
    <property type="protein sequence ID" value="SER02590.1"/>
    <property type="molecule type" value="Genomic_DNA"/>
</dbReference>
<dbReference type="Proteomes" id="UP000242515">
    <property type="component" value="Unassembled WGS sequence"/>
</dbReference>
<accession>A0A1H9KTX8</accession>
<name>A0A1H9KTX8_9GAMM</name>